<dbReference type="AlphaFoldDB" id="A0A7Z2GJ18"/>
<reference evidence="2 3" key="1">
    <citation type="submission" date="2019-12" db="EMBL/GenBank/DDBJ databases">
        <title>Paraburkholderia acidiphila 7Q-K02 sp. nov and Paraburkholderia acidisoli DHF22 sp. nov., two strains isolated from forest soil.</title>
        <authorList>
            <person name="Gao Z."/>
            <person name="Qiu L."/>
        </authorList>
    </citation>
    <scope>NUCLEOTIDE SEQUENCE [LARGE SCALE GENOMIC DNA]</scope>
    <source>
        <strain evidence="2 3">DHF22</strain>
    </source>
</reference>
<gene>
    <name evidence="2" type="ORF">FAZ98_13830</name>
</gene>
<accession>A0A7Z2GJ18</accession>
<dbReference type="Gene3D" id="3.40.50.150">
    <property type="entry name" value="Vaccinia Virus protein VP39"/>
    <property type="match status" value="1"/>
</dbReference>
<evidence type="ECO:0000259" key="1">
    <source>
        <dbReference type="Pfam" id="PF08241"/>
    </source>
</evidence>
<protein>
    <recommendedName>
        <fullName evidence="1">Methyltransferase type 11 domain-containing protein</fullName>
    </recommendedName>
</protein>
<dbReference type="RefSeq" id="WP_158951721.1">
    <property type="nucleotide sequence ID" value="NZ_CP046913.1"/>
</dbReference>
<dbReference type="KEGG" id="pacs:FAZ98_13830"/>
<feature type="domain" description="Methyltransferase type 11" evidence="1">
    <location>
        <begin position="220"/>
        <end position="257"/>
    </location>
</feature>
<dbReference type="EMBL" id="CP046913">
    <property type="protein sequence ID" value="QGZ62718.1"/>
    <property type="molecule type" value="Genomic_DNA"/>
</dbReference>
<dbReference type="Proteomes" id="UP000433577">
    <property type="component" value="Chromosome 1"/>
</dbReference>
<dbReference type="InterPro" id="IPR013216">
    <property type="entry name" value="Methyltransf_11"/>
</dbReference>
<organism evidence="2 3">
    <name type="scientific">Paraburkholderia acidisoli</name>
    <dbReference type="NCBI Taxonomy" id="2571748"/>
    <lineage>
        <taxon>Bacteria</taxon>
        <taxon>Pseudomonadati</taxon>
        <taxon>Pseudomonadota</taxon>
        <taxon>Betaproteobacteria</taxon>
        <taxon>Burkholderiales</taxon>
        <taxon>Burkholderiaceae</taxon>
        <taxon>Paraburkholderia</taxon>
    </lineage>
</organism>
<dbReference type="SUPFAM" id="SSF53335">
    <property type="entry name" value="S-adenosyl-L-methionine-dependent methyltransferases"/>
    <property type="match status" value="1"/>
</dbReference>
<dbReference type="InterPro" id="IPR029063">
    <property type="entry name" value="SAM-dependent_MTases_sf"/>
</dbReference>
<evidence type="ECO:0000313" key="3">
    <source>
        <dbReference type="Proteomes" id="UP000433577"/>
    </source>
</evidence>
<name>A0A7Z2GJ18_9BURK</name>
<proteinExistence type="predicted"/>
<dbReference type="Pfam" id="PF08241">
    <property type="entry name" value="Methyltransf_11"/>
    <property type="match status" value="1"/>
</dbReference>
<dbReference type="OrthoDB" id="9153586at2"/>
<evidence type="ECO:0000313" key="2">
    <source>
        <dbReference type="EMBL" id="QGZ62718.1"/>
    </source>
</evidence>
<dbReference type="GO" id="GO:0008757">
    <property type="term" value="F:S-adenosylmethionine-dependent methyltransferase activity"/>
    <property type="evidence" value="ECO:0007669"/>
    <property type="project" value="InterPro"/>
</dbReference>
<keyword evidence="3" id="KW-1185">Reference proteome</keyword>
<sequence>MGMHPEFNREDAFLLVDMLFAQDKLKTLSQLIEKKLVSSESMPAWIPFLSALEPGSARWFKTIDLLKVNIDPAISGGGNISEHSPLEIVSSYKGVSTLFDRAFFTPENFRNKTAIDYGCGVFRPLGVAVVLFVNGLDRVFAYEPFPLKEGFAYVSLMQVMNEMLVHPGKFDYSGIGESEIIRRMHSLDLRSLDVKFQKLAAGETTTVDLGGVIFTNRIDAVPSGEVDIHFSNAVFEHIPDMGEVSRNLRRITSPGGVGYHIVDFVDHRYYDDSTLSPFEKYYDGVLHEINGLLPSELEAAFIHDGWRLKKSRLQLVPDHFFANETRSKVARYENAPVAELNQHINGYEFRLAAA</sequence>